<name>A0A0N4Z2U4_PARTI</name>
<keyword evidence="2" id="KW-1185">Reference proteome</keyword>
<dbReference type="WBParaSite" id="PTRK_0000120100.1">
    <property type="protein sequence ID" value="PTRK_0000120100.1"/>
    <property type="gene ID" value="PTRK_0000120100"/>
</dbReference>
<dbReference type="AlphaFoldDB" id="A0A0N4Z2U4"/>
<dbReference type="Proteomes" id="UP000038045">
    <property type="component" value="Unplaced"/>
</dbReference>
<feature type="region of interest" description="Disordered" evidence="1">
    <location>
        <begin position="1"/>
        <end position="20"/>
    </location>
</feature>
<organism evidence="2 3">
    <name type="scientific">Parastrongyloides trichosuri</name>
    <name type="common">Possum-specific nematode worm</name>
    <dbReference type="NCBI Taxonomy" id="131310"/>
    <lineage>
        <taxon>Eukaryota</taxon>
        <taxon>Metazoa</taxon>
        <taxon>Ecdysozoa</taxon>
        <taxon>Nematoda</taxon>
        <taxon>Chromadorea</taxon>
        <taxon>Rhabditida</taxon>
        <taxon>Tylenchina</taxon>
        <taxon>Panagrolaimomorpha</taxon>
        <taxon>Strongyloidoidea</taxon>
        <taxon>Strongyloididae</taxon>
        <taxon>Parastrongyloides</taxon>
    </lineage>
</organism>
<evidence type="ECO:0000256" key="1">
    <source>
        <dbReference type="SAM" id="MobiDB-lite"/>
    </source>
</evidence>
<accession>A0A0N4Z2U4</accession>
<proteinExistence type="predicted"/>
<evidence type="ECO:0000313" key="3">
    <source>
        <dbReference type="WBParaSite" id="PTRK_0000120100.1"/>
    </source>
</evidence>
<sequence>MLSPGEYAMTKSSNESDARAALRVVSSPEAEVYDLMRAPETTAERVKRLQAEARALALEQVEALEAALCKAADMAKEIADGGDAYPVGARELAARLVADLPAKAETMKAIVAKSHP</sequence>
<evidence type="ECO:0000313" key="2">
    <source>
        <dbReference type="Proteomes" id="UP000038045"/>
    </source>
</evidence>
<protein>
    <submittedName>
        <fullName evidence="3">Nmad5 domain-containing protein</fullName>
    </submittedName>
</protein>
<reference evidence="3" key="1">
    <citation type="submission" date="2017-02" db="UniProtKB">
        <authorList>
            <consortium name="WormBaseParasite"/>
        </authorList>
    </citation>
    <scope>IDENTIFICATION</scope>
</reference>